<keyword evidence="8" id="KW-1185">Reference proteome</keyword>
<evidence type="ECO:0000256" key="2">
    <source>
        <dbReference type="ARBA" id="ARBA00022692"/>
    </source>
</evidence>
<dbReference type="PANTHER" id="PTHR31419">
    <property type="entry name" value="PROTEIN PIN-LIKES 2"/>
    <property type="match status" value="1"/>
</dbReference>
<evidence type="ECO:0000313" key="8">
    <source>
        <dbReference type="Proteomes" id="UP001151529"/>
    </source>
</evidence>
<dbReference type="Proteomes" id="UP001151529">
    <property type="component" value="Chromosome 4"/>
</dbReference>
<sequence length="316" mass="34702">MMEAFLASVQKKIKSKGEDVKSAILPLLKLIELTLFGLVLAHPKVHLVPKATFKLLSKLVFAVFLPCLIFTQLGPSISVKNIAQWWFIPVNVIISTVISCIVSCLVAFICRPPREFVRFTIIMTGFGNTSNILLAVVASVCHSSDAILSARIVMEMVFLITRLLMKRKRLSLCLLIPISHSLSKEIVDEAELPGIEEKKTEHSKTPFNPRIFNSVFGISEANFPDLGTIEEGRLLEGDSLGTMADATMPYVMLILGGMLGEGPNESKLGIRTTISIIVARLAQALGLYEDDMPEINDETLLDEQAILSYLPPSCGC</sequence>
<accession>A0A9Q0QIQ0</accession>
<keyword evidence="2 6" id="KW-0812">Transmembrane</keyword>
<dbReference type="PANTHER" id="PTHR31419:SF8">
    <property type="entry name" value="PROTEIN PIN-LIKES 2-LIKE"/>
    <property type="match status" value="1"/>
</dbReference>
<proteinExistence type="predicted"/>
<reference evidence="7" key="1">
    <citation type="submission" date="2022-11" db="EMBL/GenBank/DDBJ databases">
        <authorList>
            <person name="Hyden B.L."/>
            <person name="Feng K."/>
            <person name="Yates T."/>
            <person name="Jawdy S."/>
            <person name="Smart L.B."/>
            <person name="Muchero W."/>
        </authorList>
    </citation>
    <scope>NUCLEOTIDE SEQUENCE</scope>
    <source>
        <tissue evidence="7">Shoot tip</tissue>
    </source>
</reference>
<comment type="caution">
    <text evidence="7">The sequence shown here is derived from an EMBL/GenBank/DDBJ whole genome shotgun (WGS) entry which is preliminary data.</text>
</comment>
<dbReference type="GO" id="GO:0016020">
    <property type="term" value="C:membrane"/>
    <property type="evidence" value="ECO:0007669"/>
    <property type="project" value="UniProtKB-SubCell"/>
</dbReference>
<dbReference type="Pfam" id="PF03547">
    <property type="entry name" value="Mem_trans"/>
    <property type="match status" value="1"/>
</dbReference>
<protein>
    <submittedName>
        <fullName evidence="7">PROTEIN PIN-LIKES 2-LIKE</fullName>
    </submittedName>
</protein>
<feature type="transmembrane region" description="Helical" evidence="6">
    <location>
        <begin position="23"/>
        <end position="43"/>
    </location>
</feature>
<gene>
    <name evidence="7" type="ORF">OIU85_027767</name>
</gene>
<dbReference type="EMBL" id="JAPFFL010000008">
    <property type="protein sequence ID" value="KAJ6707443.1"/>
    <property type="molecule type" value="Genomic_DNA"/>
</dbReference>
<evidence type="ECO:0000256" key="5">
    <source>
        <dbReference type="ARBA" id="ARBA00023294"/>
    </source>
</evidence>
<evidence type="ECO:0000256" key="4">
    <source>
        <dbReference type="ARBA" id="ARBA00023136"/>
    </source>
</evidence>
<feature type="transmembrane region" description="Helical" evidence="6">
    <location>
        <begin position="55"/>
        <end position="73"/>
    </location>
</feature>
<dbReference type="AlphaFoldDB" id="A0A9Q0QIQ0"/>
<feature type="transmembrane region" description="Helical" evidence="6">
    <location>
        <begin position="146"/>
        <end position="165"/>
    </location>
</feature>
<dbReference type="InterPro" id="IPR004776">
    <property type="entry name" value="Mem_transp_PIN-like"/>
</dbReference>
<organism evidence="7 8">
    <name type="scientific">Salix viminalis</name>
    <name type="common">Common osier</name>
    <name type="synonym">Basket willow</name>
    <dbReference type="NCBI Taxonomy" id="40686"/>
    <lineage>
        <taxon>Eukaryota</taxon>
        <taxon>Viridiplantae</taxon>
        <taxon>Streptophyta</taxon>
        <taxon>Embryophyta</taxon>
        <taxon>Tracheophyta</taxon>
        <taxon>Spermatophyta</taxon>
        <taxon>Magnoliopsida</taxon>
        <taxon>eudicotyledons</taxon>
        <taxon>Gunneridae</taxon>
        <taxon>Pentapetalae</taxon>
        <taxon>rosids</taxon>
        <taxon>fabids</taxon>
        <taxon>Malpighiales</taxon>
        <taxon>Salicaceae</taxon>
        <taxon>Saliceae</taxon>
        <taxon>Salix</taxon>
    </lineage>
</organism>
<dbReference type="OrthoDB" id="191139at2759"/>
<name>A0A9Q0QIQ0_SALVM</name>
<feature type="transmembrane region" description="Helical" evidence="6">
    <location>
        <begin position="85"/>
        <end position="109"/>
    </location>
</feature>
<dbReference type="GO" id="GO:0009734">
    <property type="term" value="P:auxin-activated signaling pathway"/>
    <property type="evidence" value="ECO:0007669"/>
    <property type="project" value="UniProtKB-KW"/>
</dbReference>
<comment type="subcellular location">
    <subcellularLocation>
        <location evidence="1">Membrane</location>
        <topology evidence="1">Multi-pass membrane protein</topology>
    </subcellularLocation>
</comment>
<dbReference type="InterPro" id="IPR039305">
    <property type="entry name" value="PILS2/6"/>
</dbReference>
<keyword evidence="4 6" id="KW-0472">Membrane</keyword>
<evidence type="ECO:0000256" key="6">
    <source>
        <dbReference type="SAM" id="Phobius"/>
    </source>
</evidence>
<keyword evidence="3 6" id="KW-1133">Transmembrane helix</keyword>
<evidence type="ECO:0000256" key="1">
    <source>
        <dbReference type="ARBA" id="ARBA00004141"/>
    </source>
</evidence>
<evidence type="ECO:0000313" key="7">
    <source>
        <dbReference type="EMBL" id="KAJ6707443.1"/>
    </source>
</evidence>
<dbReference type="GO" id="GO:0080162">
    <property type="term" value="P:endoplasmic reticulum to cytosol auxin transport"/>
    <property type="evidence" value="ECO:0007669"/>
    <property type="project" value="InterPro"/>
</dbReference>
<feature type="transmembrane region" description="Helical" evidence="6">
    <location>
        <begin position="116"/>
        <end position="140"/>
    </location>
</feature>
<reference evidence="7" key="2">
    <citation type="journal article" date="2023" name="Int. J. Mol. Sci.">
        <title>De Novo Assembly and Annotation of 11 Diverse Shrub Willow (Salix) Genomes Reveals Novel Gene Organization in Sex-Linked Regions.</title>
        <authorList>
            <person name="Hyden B."/>
            <person name="Feng K."/>
            <person name="Yates T.B."/>
            <person name="Jawdy S."/>
            <person name="Cereghino C."/>
            <person name="Smart L.B."/>
            <person name="Muchero W."/>
        </authorList>
    </citation>
    <scope>NUCLEOTIDE SEQUENCE [LARGE SCALE GENOMIC DNA]</scope>
    <source>
        <tissue evidence="7">Shoot tip</tissue>
    </source>
</reference>
<keyword evidence="5" id="KW-0927">Auxin signaling pathway</keyword>
<evidence type="ECO:0000256" key="3">
    <source>
        <dbReference type="ARBA" id="ARBA00022989"/>
    </source>
</evidence>